<evidence type="ECO:0000313" key="1">
    <source>
        <dbReference type="EMBL" id="RWW91829.1"/>
    </source>
</evidence>
<comment type="caution">
    <text evidence="1">The sequence shown here is derived from an EMBL/GenBank/DDBJ whole genome shotgun (WGS) entry which is preliminary data.</text>
</comment>
<reference evidence="1 2" key="1">
    <citation type="submission" date="2019-01" db="EMBL/GenBank/DDBJ databases">
        <title>Flavobacterium sp. nov.,isolated from freshwater.</title>
        <authorList>
            <person name="Zhang R."/>
            <person name="Du Z.-J."/>
        </authorList>
    </citation>
    <scope>NUCLEOTIDE SEQUENCE [LARGE SCALE GENOMIC DNA]</scope>
    <source>
        <strain evidence="1 2">1E403</strain>
    </source>
</reference>
<evidence type="ECO:0000313" key="2">
    <source>
        <dbReference type="Proteomes" id="UP000287527"/>
    </source>
</evidence>
<dbReference type="Proteomes" id="UP000287527">
    <property type="component" value="Unassembled WGS sequence"/>
</dbReference>
<sequence>MVNKIIFFPMATKPVRDESDPSFSKTVLIYGNERNLVELGYFDFEVDQWSHFGKNLFLLKCWCYIPNPAMYINTKDWEVITPKGYKKLFF</sequence>
<gene>
    <name evidence="1" type="ORF">EPI11_17460</name>
</gene>
<keyword evidence="2" id="KW-1185">Reference proteome</keyword>
<organism evidence="1 2">
    <name type="scientific">Flavobacterium cerinum</name>
    <dbReference type="NCBI Taxonomy" id="2502784"/>
    <lineage>
        <taxon>Bacteria</taxon>
        <taxon>Pseudomonadati</taxon>
        <taxon>Bacteroidota</taxon>
        <taxon>Flavobacteriia</taxon>
        <taxon>Flavobacteriales</taxon>
        <taxon>Flavobacteriaceae</taxon>
        <taxon>Flavobacterium</taxon>
    </lineage>
</organism>
<dbReference type="AlphaFoldDB" id="A0A3S3TV09"/>
<name>A0A3S3TV09_9FLAO</name>
<proteinExistence type="predicted"/>
<dbReference type="EMBL" id="SBII01000016">
    <property type="protein sequence ID" value="RWW91829.1"/>
    <property type="molecule type" value="Genomic_DNA"/>
</dbReference>
<dbReference type="RefSeq" id="WP_164879203.1">
    <property type="nucleotide sequence ID" value="NZ_SBII01000016.1"/>
</dbReference>
<protein>
    <submittedName>
        <fullName evidence="1">Uncharacterized protein</fullName>
    </submittedName>
</protein>
<accession>A0A3S3TV09</accession>